<evidence type="ECO:0000313" key="9">
    <source>
        <dbReference type="Proteomes" id="UP000198122"/>
    </source>
</evidence>
<evidence type="ECO:0000256" key="1">
    <source>
        <dbReference type="ARBA" id="ARBA00022553"/>
    </source>
</evidence>
<proteinExistence type="predicted"/>
<protein>
    <submittedName>
        <fullName evidence="8">Two component transcriptional regulator, LuxR family</fullName>
    </submittedName>
</protein>
<keyword evidence="3" id="KW-0238">DNA-binding</keyword>
<evidence type="ECO:0000256" key="3">
    <source>
        <dbReference type="ARBA" id="ARBA00023125"/>
    </source>
</evidence>
<dbReference type="SMART" id="SM00448">
    <property type="entry name" value="REC"/>
    <property type="match status" value="1"/>
</dbReference>
<dbReference type="GO" id="GO:0003677">
    <property type="term" value="F:DNA binding"/>
    <property type="evidence" value="ECO:0007669"/>
    <property type="project" value="UniProtKB-KW"/>
</dbReference>
<dbReference type="PROSITE" id="PS50110">
    <property type="entry name" value="RESPONSE_REGULATORY"/>
    <property type="match status" value="1"/>
</dbReference>
<dbReference type="GO" id="GO:0000160">
    <property type="term" value="P:phosphorelay signal transduction system"/>
    <property type="evidence" value="ECO:0007669"/>
    <property type="project" value="InterPro"/>
</dbReference>
<dbReference type="InterPro" id="IPR011006">
    <property type="entry name" value="CheY-like_superfamily"/>
</dbReference>
<dbReference type="PANTHER" id="PTHR43214">
    <property type="entry name" value="TWO-COMPONENT RESPONSE REGULATOR"/>
    <property type="match status" value="1"/>
</dbReference>
<evidence type="ECO:0000256" key="4">
    <source>
        <dbReference type="ARBA" id="ARBA00023163"/>
    </source>
</evidence>
<reference evidence="8 9" key="1">
    <citation type="submission" date="2017-06" db="EMBL/GenBank/DDBJ databases">
        <authorList>
            <person name="Kim H.J."/>
            <person name="Triplett B.A."/>
        </authorList>
    </citation>
    <scope>NUCLEOTIDE SEQUENCE [LARGE SCALE GENOMIC DNA]</scope>
    <source>
        <strain evidence="8 9">DSM 22179</strain>
    </source>
</reference>
<keyword evidence="1 5" id="KW-0597">Phosphoprotein</keyword>
<dbReference type="Pfam" id="PF00196">
    <property type="entry name" value="GerE"/>
    <property type="match status" value="1"/>
</dbReference>
<organism evidence="8 9">
    <name type="scientific">Kytococcus aerolatus</name>
    <dbReference type="NCBI Taxonomy" id="592308"/>
    <lineage>
        <taxon>Bacteria</taxon>
        <taxon>Bacillati</taxon>
        <taxon>Actinomycetota</taxon>
        <taxon>Actinomycetes</taxon>
        <taxon>Micrococcales</taxon>
        <taxon>Kytococcaceae</taxon>
        <taxon>Kytococcus</taxon>
    </lineage>
</organism>
<dbReference type="EMBL" id="FYEZ01000003">
    <property type="protein sequence ID" value="SNC73332.1"/>
    <property type="molecule type" value="Genomic_DNA"/>
</dbReference>
<accession>A0A212U4Z6</accession>
<dbReference type="InterPro" id="IPR058245">
    <property type="entry name" value="NreC/VraR/RcsB-like_REC"/>
</dbReference>
<dbReference type="PROSITE" id="PS50043">
    <property type="entry name" value="HTH_LUXR_2"/>
    <property type="match status" value="1"/>
</dbReference>
<feature type="modified residue" description="4-aspartylphosphate" evidence="5">
    <location>
        <position position="60"/>
    </location>
</feature>
<dbReference type="OrthoDB" id="9808843at2"/>
<dbReference type="AlphaFoldDB" id="A0A212U4Z6"/>
<dbReference type="CDD" id="cd17535">
    <property type="entry name" value="REC_NarL-like"/>
    <property type="match status" value="1"/>
</dbReference>
<sequence length="223" mass="23702">MTDGERPLRVVLVDDDPMVRTGLRLLLGGASGLEVVGEGADGLDVVELVHRHHPDVVLMDIRMPQRDGITATRDLLARWPELVVLVLTTFDADDLVVEALRAGARGFLLKDTPPEQLVSAVRDVASGVHALSPAVTALLVSQVAACSPHDARVQAAQSALAALTPRERDVADAVADGLSNAEIAHRLFLSVPTVKAHVSRVMAKLGAENRVQVAIRVHDAGSR</sequence>
<dbReference type="PRINTS" id="PR00038">
    <property type="entry name" value="HTHLUXR"/>
</dbReference>
<dbReference type="PANTHER" id="PTHR43214:SF24">
    <property type="entry name" value="TRANSCRIPTIONAL REGULATORY PROTEIN NARL-RELATED"/>
    <property type="match status" value="1"/>
</dbReference>
<feature type="domain" description="HTH luxR-type" evidence="6">
    <location>
        <begin position="156"/>
        <end position="221"/>
    </location>
</feature>
<dbReference type="SUPFAM" id="SSF52172">
    <property type="entry name" value="CheY-like"/>
    <property type="match status" value="1"/>
</dbReference>
<keyword evidence="4" id="KW-0804">Transcription</keyword>
<dbReference type="InterPro" id="IPR039420">
    <property type="entry name" value="WalR-like"/>
</dbReference>
<dbReference type="SMART" id="SM00421">
    <property type="entry name" value="HTH_LUXR"/>
    <property type="match status" value="1"/>
</dbReference>
<name>A0A212U4Z6_9MICO</name>
<dbReference type="SUPFAM" id="SSF46894">
    <property type="entry name" value="C-terminal effector domain of the bipartite response regulators"/>
    <property type="match status" value="1"/>
</dbReference>
<keyword evidence="9" id="KW-1185">Reference proteome</keyword>
<evidence type="ECO:0000256" key="5">
    <source>
        <dbReference type="PROSITE-ProRule" id="PRU00169"/>
    </source>
</evidence>
<dbReference type="Pfam" id="PF00072">
    <property type="entry name" value="Response_reg"/>
    <property type="match status" value="1"/>
</dbReference>
<dbReference type="CDD" id="cd06170">
    <property type="entry name" value="LuxR_C_like"/>
    <property type="match status" value="1"/>
</dbReference>
<dbReference type="InterPro" id="IPR000792">
    <property type="entry name" value="Tscrpt_reg_LuxR_C"/>
</dbReference>
<dbReference type="GO" id="GO:0006355">
    <property type="term" value="P:regulation of DNA-templated transcription"/>
    <property type="evidence" value="ECO:0007669"/>
    <property type="project" value="InterPro"/>
</dbReference>
<evidence type="ECO:0000259" key="7">
    <source>
        <dbReference type="PROSITE" id="PS50110"/>
    </source>
</evidence>
<dbReference type="InterPro" id="IPR016032">
    <property type="entry name" value="Sig_transdc_resp-reg_C-effctor"/>
</dbReference>
<gene>
    <name evidence="8" type="ORF">SAMN05445756_1912</name>
</gene>
<evidence type="ECO:0000313" key="8">
    <source>
        <dbReference type="EMBL" id="SNC73332.1"/>
    </source>
</evidence>
<evidence type="ECO:0000259" key="6">
    <source>
        <dbReference type="PROSITE" id="PS50043"/>
    </source>
</evidence>
<feature type="domain" description="Response regulatory" evidence="7">
    <location>
        <begin position="9"/>
        <end position="125"/>
    </location>
</feature>
<keyword evidence="2" id="KW-0805">Transcription regulation</keyword>
<dbReference type="Proteomes" id="UP000198122">
    <property type="component" value="Unassembled WGS sequence"/>
</dbReference>
<evidence type="ECO:0000256" key="2">
    <source>
        <dbReference type="ARBA" id="ARBA00023015"/>
    </source>
</evidence>
<dbReference type="InterPro" id="IPR001789">
    <property type="entry name" value="Sig_transdc_resp-reg_receiver"/>
</dbReference>
<dbReference type="Gene3D" id="3.40.50.2300">
    <property type="match status" value="1"/>
</dbReference>
<dbReference type="PROSITE" id="PS00622">
    <property type="entry name" value="HTH_LUXR_1"/>
    <property type="match status" value="1"/>
</dbReference>